<dbReference type="AlphaFoldDB" id="A0AAC9RIH9"/>
<dbReference type="KEGG" id="cfm:BJL90_07755"/>
<name>A0AAC9RIH9_9CLOT</name>
<gene>
    <name evidence="1" type="ORF">BJL90_07755</name>
    <name evidence="2" type="ORF">CLFO_04480</name>
</gene>
<sequence>MDALLFKKILGEMPHPKPEDVDAYIGDRIAIALPRTDIYSEGHHIHGGYQFIIPFTTSPTLNK</sequence>
<keyword evidence="3" id="KW-1185">Reference proteome</keyword>
<dbReference type="Proteomes" id="UP000177894">
    <property type="component" value="Chromosome"/>
</dbReference>
<accession>A0AAC9RIH9</accession>
<dbReference type="Proteomes" id="UP000192478">
    <property type="component" value="Chromosome"/>
</dbReference>
<evidence type="ECO:0000313" key="2">
    <source>
        <dbReference type="EMBL" id="ARE86132.1"/>
    </source>
</evidence>
<dbReference type="EMBL" id="CP020559">
    <property type="protein sequence ID" value="ARE86132.1"/>
    <property type="molecule type" value="Genomic_DNA"/>
</dbReference>
<proteinExistence type="predicted"/>
<protein>
    <submittedName>
        <fullName evidence="2">Uncharacterized protein</fullName>
    </submittedName>
</protein>
<evidence type="ECO:0000313" key="1">
    <source>
        <dbReference type="EMBL" id="AOY75803.1"/>
    </source>
</evidence>
<reference evidence="1 3" key="1">
    <citation type="submission" date="2016-10" db="EMBL/GenBank/DDBJ databases">
        <title>Complete Genome Sequence of Acetogen Clostridium formicoaceticum ATCC 27076.</title>
        <authorList>
            <person name="Bao T."/>
            <person name="Cheng C."/>
            <person name="Zhao J."/>
            <person name="Yang S.-T."/>
            <person name="Wang J."/>
            <person name="Wang M."/>
        </authorList>
    </citation>
    <scope>NUCLEOTIDE SEQUENCE [LARGE SCALE GENOMIC DNA]</scope>
    <source>
        <strain evidence="1 3">ATCC 27076</strain>
    </source>
</reference>
<organism evidence="2 4">
    <name type="scientific">Clostridium formicaceticum</name>
    <dbReference type="NCBI Taxonomy" id="1497"/>
    <lineage>
        <taxon>Bacteria</taxon>
        <taxon>Bacillati</taxon>
        <taxon>Bacillota</taxon>
        <taxon>Clostridia</taxon>
        <taxon>Eubacteriales</taxon>
        <taxon>Clostridiaceae</taxon>
        <taxon>Clostridium</taxon>
    </lineage>
</organism>
<dbReference type="EMBL" id="CP017603">
    <property type="protein sequence ID" value="AOY75803.1"/>
    <property type="molecule type" value="Genomic_DNA"/>
</dbReference>
<reference evidence="2 4" key="2">
    <citation type="submission" date="2017-03" db="EMBL/GenBank/DDBJ databases">
        <title>Complete sequence of Clostridium formicaceticum DSM 92.</title>
        <authorList>
            <person name="Poehlein A."/>
            <person name="Karl M."/>
            <person name="Bengelsdorf F.R."/>
            <person name="Duerre P."/>
            <person name="Daniel R."/>
        </authorList>
    </citation>
    <scope>NUCLEOTIDE SEQUENCE [LARGE SCALE GENOMIC DNA]</scope>
    <source>
        <strain evidence="2 4">DSM 92</strain>
    </source>
</reference>
<dbReference type="RefSeq" id="WP_070966197.1">
    <property type="nucleotide sequence ID" value="NZ_CP017603.1"/>
</dbReference>
<evidence type="ECO:0000313" key="4">
    <source>
        <dbReference type="Proteomes" id="UP000192478"/>
    </source>
</evidence>
<evidence type="ECO:0000313" key="3">
    <source>
        <dbReference type="Proteomes" id="UP000177894"/>
    </source>
</evidence>